<accession>A0A2G1BSR1</accession>
<gene>
    <name evidence="2" type="ORF">CSC81_11695</name>
    <name evidence="1" type="ORF">Q8W23_13830</name>
</gene>
<evidence type="ECO:0000313" key="1">
    <source>
        <dbReference type="EMBL" id="MDP2542557.1"/>
    </source>
</evidence>
<organism evidence="2 3">
    <name type="scientific">Tenacibaculum discolor</name>
    <dbReference type="NCBI Taxonomy" id="361581"/>
    <lineage>
        <taxon>Bacteria</taxon>
        <taxon>Pseudomonadati</taxon>
        <taxon>Bacteroidota</taxon>
        <taxon>Flavobacteriia</taxon>
        <taxon>Flavobacteriales</taxon>
        <taxon>Flavobacteriaceae</taxon>
        <taxon>Tenacibaculum</taxon>
    </lineage>
</organism>
<proteinExistence type="predicted"/>
<dbReference type="AlphaFoldDB" id="A0A2G1BSR1"/>
<evidence type="ECO:0000313" key="2">
    <source>
        <dbReference type="EMBL" id="PHN97067.1"/>
    </source>
</evidence>
<comment type="caution">
    <text evidence="2">The sequence shown here is derived from an EMBL/GenBank/DDBJ whole genome shotgun (WGS) entry which is preliminary data.</text>
</comment>
<evidence type="ECO:0000313" key="4">
    <source>
        <dbReference type="Proteomes" id="UP001242342"/>
    </source>
</evidence>
<reference evidence="1 4" key="3">
    <citation type="submission" date="2023-07" db="EMBL/GenBank/DDBJ databases">
        <title>Genome content predicts the carbon catabolic preferences of heterotrophic bacteria.</title>
        <authorList>
            <person name="Gralka M."/>
        </authorList>
    </citation>
    <scope>NUCLEOTIDE SEQUENCE [LARGE SCALE GENOMIC DNA]</scope>
    <source>
        <strain evidence="1 4">4G03</strain>
    </source>
</reference>
<reference evidence="2 3" key="1">
    <citation type="journal article" date="2016" name="Nat. Commun.">
        <title>Microbial interactions lead to rapid micro-scale successions on model marine particles.</title>
        <authorList>
            <person name="Datta M.S."/>
            <person name="Sliwerska E."/>
            <person name="Gore J."/>
            <person name="Polz M.F."/>
            <person name="Cordero O.X."/>
        </authorList>
    </citation>
    <scope>NUCLEOTIDE SEQUENCE [LARGE SCALE GENOMIC DNA]</scope>
    <source>
        <strain evidence="2 3">4G03</strain>
    </source>
</reference>
<protein>
    <submittedName>
        <fullName evidence="2">Uncharacterized protein</fullName>
    </submittedName>
</protein>
<dbReference type="RefSeq" id="WP_099215925.1">
    <property type="nucleotide sequence ID" value="NZ_JAUYVU010000011.1"/>
</dbReference>
<dbReference type="EMBL" id="JAUYVU010000011">
    <property type="protein sequence ID" value="MDP2542557.1"/>
    <property type="molecule type" value="Genomic_DNA"/>
</dbReference>
<sequence>MQKRINLLFSVFFLFNLVSCKTHRKDFEKEFYYPNSSDFSLSKNYQYIELNGFNDFSQLVDSLENLNYDEKRAYLKIDSNKKRYNVLVSTTFGKCYPVFIKLKNILSISKDSLRKEKNYPIKNLKSILKKDFSNFGKDYDYSDSPEKLIISLTCEIDELENLIIKVSEAFNEIQQESSDSLKLNIFVNRRIEVLPPPPIFKDLERFIDNN</sequence>
<name>A0A2G1BSR1_9FLAO</name>
<dbReference type="Proteomes" id="UP001242342">
    <property type="component" value="Unassembled WGS sequence"/>
</dbReference>
<reference evidence="2" key="2">
    <citation type="submission" date="2017-10" db="EMBL/GenBank/DDBJ databases">
        <authorList>
            <person name="Enke T.N."/>
            <person name="Cordero O.X."/>
        </authorList>
    </citation>
    <scope>NUCLEOTIDE SEQUENCE</scope>
    <source>
        <strain evidence="2">4G03</strain>
    </source>
</reference>
<dbReference type="EMBL" id="PDUU01000009">
    <property type="protein sequence ID" value="PHN97067.1"/>
    <property type="molecule type" value="Genomic_DNA"/>
</dbReference>
<keyword evidence="4" id="KW-1185">Reference proteome</keyword>
<dbReference type="Proteomes" id="UP000222163">
    <property type="component" value="Unassembled WGS sequence"/>
</dbReference>
<evidence type="ECO:0000313" key="3">
    <source>
        <dbReference type="Proteomes" id="UP000222163"/>
    </source>
</evidence>